<dbReference type="STRING" id="644352.J3PB04"/>
<reference evidence="4" key="1">
    <citation type="submission" date="2010-07" db="EMBL/GenBank/DDBJ databases">
        <title>The genome sequence of Gaeumannomyces graminis var. tritici strain R3-111a-1.</title>
        <authorList>
            <consortium name="The Broad Institute Genome Sequencing Platform"/>
            <person name="Ma L.-J."/>
            <person name="Dead R."/>
            <person name="Young S."/>
            <person name="Zeng Q."/>
            <person name="Koehrsen M."/>
            <person name="Alvarado L."/>
            <person name="Berlin A."/>
            <person name="Chapman S.B."/>
            <person name="Chen Z."/>
            <person name="Freedman E."/>
            <person name="Gellesch M."/>
            <person name="Goldberg J."/>
            <person name="Griggs A."/>
            <person name="Gujja S."/>
            <person name="Heilman E.R."/>
            <person name="Heiman D."/>
            <person name="Hepburn T."/>
            <person name="Howarth C."/>
            <person name="Jen D."/>
            <person name="Larson L."/>
            <person name="Mehta T."/>
            <person name="Neiman D."/>
            <person name="Pearson M."/>
            <person name="Roberts A."/>
            <person name="Saif S."/>
            <person name="Shea T."/>
            <person name="Shenoy N."/>
            <person name="Sisk P."/>
            <person name="Stolte C."/>
            <person name="Sykes S."/>
            <person name="Walk T."/>
            <person name="White J."/>
            <person name="Yandava C."/>
            <person name="Haas B."/>
            <person name="Nusbaum C."/>
            <person name="Birren B."/>
        </authorList>
    </citation>
    <scope>NUCLEOTIDE SEQUENCE [LARGE SCALE GENOMIC DNA]</scope>
    <source>
        <strain evidence="4">R3-111a-1</strain>
    </source>
</reference>
<sequence>MPKRYLDVSNTMPLDRIQRKTERSHEENQERAYIAASRRADRSIEARVQSARMASDIHRRRTGKGFKISEEIVMKEEMYEEEEDDLPRYRALAALGHRPPSGAETTDRFGQYGVGDLGLGGKLEHMREIERQFEESFPNAAHMSQGTFLGHIGARQSFQHFQQQPQQNPQQQQQQHQPQRKRHQQHEPPNRGFSHSPMLDYASRYARERSQSISQASAAFDMATRRHTIAVGMPSHHSFQPQLQAGGLGDDAGSSSLSPPALTPGAVGSSGSSSSGGNAIETPTMQYQPSFAPTNSFTNLPATTSMDAFGSAAITSGPDGVPFLFSPHSTTNFHSQGSEHDIAEGALGSDWGAERVFYREPSMYPRDMDLETRDACGGCFDQRPPSAASSGGMSQSRKAPQHHQQPPVATTSAPDDYFGHIPTITAGPPLTRFENLIDPRSGSRSAAVTPGTDGFDTFFDMDNYARAVAAASAAAPPWNNQTQN</sequence>
<reference evidence="3" key="4">
    <citation type="journal article" date="2015" name="G3 (Bethesda)">
        <title>Genome sequences of three phytopathogenic species of the Magnaporthaceae family of fungi.</title>
        <authorList>
            <person name="Okagaki L.H."/>
            <person name="Nunes C.C."/>
            <person name="Sailsbery J."/>
            <person name="Clay B."/>
            <person name="Brown D."/>
            <person name="John T."/>
            <person name="Oh Y."/>
            <person name="Young N."/>
            <person name="Fitzgerald M."/>
            <person name="Haas B.J."/>
            <person name="Zeng Q."/>
            <person name="Young S."/>
            <person name="Adiconis X."/>
            <person name="Fan L."/>
            <person name="Levin J.Z."/>
            <person name="Mitchell T.K."/>
            <person name="Okubara P.A."/>
            <person name="Farman M.L."/>
            <person name="Kohn L.M."/>
            <person name="Birren B."/>
            <person name="Ma L.-J."/>
            <person name="Dean R.A."/>
        </authorList>
    </citation>
    <scope>NUCLEOTIDE SEQUENCE</scope>
    <source>
        <strain evidence="3">R3-111a-1</strain>
    </source>
</reference>
<feature type="region of interest" description="Disordered" evidence="1">
    <location>
        <begin position="376"/>
        <end position="418"/>
    </location>
</feature>
<accession>J3PB04</accession>
<dbReference type="OrthoDB" id="5397087at2759"/>
<evidence type="ECO:0000313" key="4">
    <source>
        <dbReference type="Proteomes" id="UP000006039"/>
    </source>
</evidence>
<feature type="compositionally biased region" description="Basic and acidic residues" evidence="1">
    <location>
        <begin position="16"/>
        <end position="30"/>
    </location>
</feature>
<feature type="compositionally biased region" description="Polar residues" evidence="1">
    <location>
        <begin position="387"/>
        <end position="413"/>
    </location>
</feature>
<feature type="compositionally biased region" description="Low complexity" evidence="1">
    <location>
        <begin position="251"/>
        <end position="260"/>
    </location>
</feature>
<dbReference type="RefSeq" id="XP_009226817.1">
    <property type="nucleotide sequence ID" value="XM_009228553.1"/>
</dbReference>
<evidence type="ECO:0000256" key="1">
    <source>
        <dbReference type="SAM" id="MobiDB-lite"/>
    </source>
</evidence>
<feature type="region of interest" description="Disordered" evidence="1">
    <location>
        <begin position="1"/>
        <end position="32"/>
    </location>
</feature>
<evidence type="ECO:0000313" key="3">
    <source>
        <dbReference type="EnsemblFungi" id="EJT71420"/>
    </source>
</evidence>
<feature type="compositionally biased region" description="Low complexity" evidence="1">
    <location>
        <begin position="159"/>
        <end position="177"/>
    </location>
</feature>
<reference evidence="3" key="5">
    <citation type="submission" date="2018-04" db="UniProtKB">
        <authorList>
            <consortium name="EnsemblFungi"/>
        </authorList>
    </citation>
    <scope>IDENTIFICATION</scope>
    <source>
        <strain evidence="3">R3-111a-1</strain>
    </source>
</reference>
<name>J3PB04_GAET3</name>
<dbReference type="HOGENOM" id="CLU_659011_0_0_1"/>
<proteinExistence type="predicted"/>
<dbReference type="EMBL" id="GL385400">
    <property type="protein sequence ID" value="EJT71420.1"/>
    <property type="molecule type" value="Genomic_DNA"/>
</dbReference>
<reference evidence="2" key="2">
    <citation type="submission" date="2010-07" db="EMBL/GenBank/DDBJ databases">
        <authorList>
            <consortium name="The Broad Institute Genome Sequencing Platform"/>
            <consortium name="Broad Institute Genome Sequencing Center for Infectious Disease"/>
            <person name="Ma L.-J."/>
            <person name="Dead R."/>
            <person name="Young S."/>
            <person name="Zeng Q."/>
            <person name="Koehrsen M."/>
            <person name="Alvarado L."/>
            <person name="Berlin A."/>
            <person name="Chapman S.B."/>
            <person name="Chen Z."/>
            <person name="Freedman E."/>
            <person name="Gellesch M."/>
            <person name="Goldberg J."/>
            <person name="Griggs A."/>
            <person name="Gujja S."/>
            <person name="Heilman E.R."/>
            <person name="Heiman D."/>
            <person name="Hepburn T."/>
            <person name="Howarth C."/>
            <person name="Jen D."/>
            <person name="Larson L."/>
            <person name="Mehta T."/>
            <person name="Neiman D."/>
            <person name="Pearson M."/>
            <person name="Roberts A."/>
            <person name="Saif S."/>
            <person name="Shea T."/>
            <person name="Shenoy N."/>
            <person name="Sisk P."/>
            <person name="Stolte C."/>
            <person name="Sykes S."/>
            <person name="Walk T."/>
            <person name="White J."/>
            <person name="Yandava C."/>
            <person name="Haas B."/>
            <person name="Nusbaum C."/>
            <person name="Birren B."/>
        </authorList>
    </citation>
    <scope>NUCLEOTIDE SEQUENCE</scope>
    <source>
        <strain evidence="2">R3-111a-1</strain>
    </source>
</reference>
<gene>
    <name evidence="3" type="primary">20351136</name>
    <name evidence="2" type="ORF">GGTG_10678</name>
</gene>
<feature type="region of interest" description="Disordered" evidence="1">
    <location>
        <begin position="237"/>
        <end position="284"/>
    </location>
</feature>
<dbReference type="eggNOG" id="ENOG502S5P0">
    <property type="taxonomic scope" value="Eukaryota"/>
</dbReference>
<dbReference type="EnsemblFungi" id="EJT71420">
    <property type="protein sequence ID" value="EJT71420"/>
    <property type="gene ID" value="GGTG_10678"/>
</dbReference>
<evidence type="ECO:0000313" key="2">
    <source>
        <dbReference type="EMBL" id="EJT71420.1"/>
    </source>
</evidence>
<protein>
    <submittedName>
        <fullName evidence="2 3">Uncharacterized protein</fullName>
    </submittedName>
</protein>
<keyword evidence="4" id="KW-1185">Reference proteome</keyword>
<dbReference type="Proteomes" id="UP000006039">
    <property type="component" value="Unassembled WGS sequence"/>
</dbReference>
<organism evidence="2">
    <name type="scientific">Gaeumannomyces tritici (strain R3-111a-1)</name>
    <name type="common">Wheat and barley take-all root rot fungus</name>
    <name type="synonym">Gaeumannomyces graminis var. tritici</name>
    <dbReference type="NCBI Taxonomy" id="644352"/>
    <lineage>
        <taxon>Eukaryota</taxon>
        <taxon>Fungi</taxon>
        <taxon>Dikarya</taxon>
        <taxon>Ascomycota</taxon>
        <taxon>Pezizomycotina</taxon>
        <taxon>Sordariomycetes</taxon>
        <taxon>Sordariomycetidae</taxon>
        <taxon>Magnaporthales</taxon>
        <taxon>Magnaporthaceae</taxon>
        <taxon>Gaeumannomyces</taxon>
    </lineage>
</organism>
<feature type="region of interest" description="Disordered" evidence="1">
    <location>
        <begin position="159"/>
        <end position="197"/>
    </location>
</feature>
<dbReference type="AlphaFoldDB" id="J3PB04"/>
<dbReference type="VEuPathDB" id="FungiDB:GGTG_10678"/>
<dbReference type="GeneID" id="20351136"/>
<reference evidence="2" key="3">
    <citation type="submission" date="2010-09" db="EMBL/GenBank/DDBJ databases">
        <title>Annotation of Gaeumannomyces graminis var. tritici R3-111a-1.</title>
        <authorList>
            <consortium name="The Broad Institute Genome Sequencing Platform"/>
            <person name="Ma L.-J."/>
            <person name="Dead R."/>
            <person name="Young S.K."/>
            <person name="Zeng Q."/>
            <person name="Gargeya S."/>
            <person name="Fitzgerald M."/>
            <person name="Haas B."/>
            <person name="Abouelleil A."/>
            <person name="Alvarado L."/>
            <person name="Arachchi H.M."/>
            <person name="Berlin A."/>
            <person name="Brown A."/>
            <person name="Chapman S.B."/>
            <person name="Chen Z."/>
            <person name="Dunbar C."/>
            <person name="Freedman E."/>
            <person name="Gearin G."/>
            <person name="Gellesch M."/>
            <person name="Goldberg J."/>
            <person name="Griggs A."/>
            <person name="Gujja S."/>
            <person name="Heiman D."/>
            <person name="Howarth C."/>
            <person name="Larson L."/>
            <person name="Lui A."/>
            <person name="MacDonald P.J.P."/>
            <person name="Mehta T."/>
            <person name="Montmayeur A."/>
            <person name="Murphy C."/>
            <person name="Neiman D."/>
            <person name="Pearson M."/>
            <person name="Priest M."/>
            <person name="Roberts A."/>
            <person name="Saif S."/>
            <person name="Shea T."/>
            <person name="Shenoy N."/>
            <person name="Sisk P."/>
            <person name="Stolte C."/>
            <person name="Sykes S."/>
            <person name="Yandava C."/>
            <person name="Wortman J."/>
            <person name="Nusbaum C."/>
            <person name="Birren B."/>
        </authorList>
    </citation>
    <scope>NUCLEOTIDE SEQUENCE</scope>
    <source>
        <strain evidence="2">R3-111a-1</strain>
    </source>
</reference>